<name>A0ABS7AD73_9PROT</name>
<accession>A0ABS7AD73</accession>
<gene>
    <name evidence="3" type="ORF">KPL78_20505</name>
</gene>
<dbReference type="PANTHER" id="PTHR46797">
    <property type="entry name" value="HTH-TYPE TRANSCRIPTIONAL REGULATOR"/>
    <property type="match status" value="1"/>
</dbReference>
<comment type="caution">
    <text evidence="3">The sequence shown here is derived from an EMBL/GenBank/DDBJ whole genome shotgun (WGS) entry which is preliminary data.</text>
</comment>
<dbReference type="InterPro" id="IPR050807">
    <property type="entry name" value="TransReg_Diox_bact_type"/>
</dbReference>
<dbReference type="PROSITE" id="PS50943">
    <property type="entry name" value="HTH_CROC1"/>
    <property type="match status" value="1"/>
</dbReference>
<evidence type="ECO:0000313" key="4">
    <source>
        <dbReference type="Proteomes" id="UP001196565"/>
    </source>
</evidence>
<dbReference type="PANTHER" id="PTHR46797:SF10">
    <property type="entry name" value="BLR1115 PROTEIN"/>
    <property type="match status" value="1"/>
</dbReference>
<organism evidence="3 4">
    <name type="scientific">Roseomonas alba</name>
    <dbReference type="NCBI Taxonomy" id="2846776"/>
    <lineage>
        <taxon>Bacteria</taxon>
        <taxon>Pseudomonadati</taxon>
        <taxon>Pseudomonadota</taxon>
        <taxon>Alphaproteobacteria</taxon>
        <taxon>Acetobacterales</taxon>
        <taxon>Roseomonadaceae</taxon>
        <taxon>Roseomonas</taxon>
    </lineage>
</organism>
<protein>
    <submittedName>
        <fullName evidence="3">XRE family transcriptional regulator</fullName>
    </submittedName>
</protein>
<sequence>MSTILDAPEAPGIDALIAARLRREREARGWSIADLAAASGVSRAMISKVERAEASPTASLLGRLSGALHLTVSTLLARAEADAGPARIARAAAQPLWTDPATGYRRRAVSPPGAEPELVEVELPPGARVAYTAGSFAFLRGQVVWVLAGRLTVEEGTEEALLGPGDSLAFDLAAPKGHAFRNPSAVRPCRYLVALHRR</sequence>
<evidence type="ECO:0000259" key="2">
    <source>
        <dbReference type="PROSITE" id="PS50943"/>
    </source>
</evidence>
<dbReference type="InterPro" id="IPR010982">
    <property type="entry name" value="Lambda_DNA-bd_dom_sf"/>
</dbReference>
<reference evidence="3 4" key="1">
    <citation type="submission" date="2021-07" db="EMBL/GenBank/DDBJ databases">
        <authorList>
            <person name="So Y."/>
        </authorList>
    </citation>
    <scope>NUCLEOTIDE SEQUENCE [LARGE SCALE GENOMIC DNA]</scope>
    <source>
        <strain evidence="3 4">HJA6</strain>
    </source>
</reference>
<evidence type="ECO:0000256" key="1">
    <source>
        <dbReference type="ARBA" id="ARBA00023125"/>
    </source>
</evidence>
<dbReference type="SMART" id="SM00530">
    <property type="entry name" value="HTH_XRE"/>
    <property type="match status" value="1"/>
</dbReference>
<dbReference type="CDD" id="cd00093">
    <property type="entry name" value="HTH_XRE"/>
    <property type="match status" value="1"/>
</dbReference>
<dbReference type="Gene3D" id="2.60.120.10">
    <property type="entry name" value="Jelly Rolls"/>
    <property type="match status" value="1"/>
</dbReference>
<dbReference type="InterPro" id="IPR011051">
    <property type="entry name" value="RmlC_Cupin_sf"/>
</dbReference>
<keyword evidence="1" id="KW-0238">DNA-binding</keyword>
<dbReference type="EMBL" id="JAHYBZ010000007">
    <property type="protein sequence ID" value="MBW6400254.1"/>
    <property type="molecule type" value="Genomic_DNA"/>
</dbReference>
<dbReference type="Pfam" id="PF07883">
    <property type="entry name" value="Cupin_2"/>
    <property type="match status" value="1"/>
</dbReference>
<proteinExistence type="predicted"/>
<dbReference type="Pfam" id="PF01381">
    <property type="entry name" value="HTH_3"/>
    <property type="match status" value="1"/>
</dbReference>
<feature type="domain" description="HTH cro/C1-type" evidence="2">
    <location>
        <begin position="21"/>
        <end position="75"/>
    </location>
</feature>
<dbReference type="InterPro" id="IPR013096">
    <property type="entry name" value="Cupin_2"/>
</dbReference>
<dbReference type="SUPFAM" id="SSF47413">
    <property type="entry name" value="lambda repressor-like DNA-binding domains"/>
    <property type="match status" value="1"/>
</dbReference>
<dbReference type="SUPFAM" id="SSF51182">
    <property type="entry name" value="RmlC-like cupins"/>
    <property type="match status" value="1"/>
</dbReference>
<dbReference type="CDD" id="cd02209">
    <property type="entry name" value="cupin_XRE_C"/>
    <property type="match status" value="1"/>
</dbReference>
<evidence type="ECO:0000313" key="3">
    <source>
        <dbReference type="EMBL" id="MBW6400254.1"/>
    </source>
</evidence>
<dbReference type="InterPro" id="IPR001387">
    <property type="entry name" value="Cro/C1-type_HTH"/>
</dbReference>
<dbReference type="Gene3D" id="1.10.260.40">
    <property type="entry name" value="lambda repressor-like DNA-binding domains"/>
    <property type="match status" value="1"/>
</dbReference>
<dbReference type="Proteomes" id="UP001196565">
    <property type="component" value="Unassembled WGS sequence"/>
</dbReference>
<keyword evidence="4" id="KW-1185">Reference proteome</keyword>
<dbReference type="InterPro" id="IPR014710">
    <property type="entry name" value="RmlC-like_jellyroll"/>
</dbReference>